<dbReference type="AlphaFoldDB" id="A0A822Z0E3"/>
<proteinExistence type="predicted"/>
<evidence type="ECO:0000313" key="1">
    <source>
        <dbReference type="EMBL" id="DAD37963.1"/>
    </source>
</evidence>
<gene>
    <name evidence="1" type="ORF">HUJ06_008604</name>
</gene>
<organism evidence="1 2">
    <name type="scientific">Nelumbo nucifera</name>
    <name type="common">Sacred lotus</name>
    <dbReference type="NCBI Taxonomy" id="4432"/>
    <lineage>
        <taxon>Eukaryota</taxon>
        <taxon>Viridiplantae</taxon>
        <taxon>Streptophyta</taxon>
        <taxon>Embryophyta</taxon>
        <taxon>Tracheophyta</taxon>
        <taxon>Spermatophyta</taxon>
        <taxon>Magnoliopsida</taxon>
        <taxon>Proteales</taxon>
        <taxon>Nelumbonaceae</taxon>
        <taxon>Nelumbo</taxon>
    </lineage>
</organism>
<accession>A0A822Z0E3</accession>
<comment type="caution">
    <text evidence="1">The sequence shown here is derived from an EMBL/GenBank/DDBJ whole genome shotgun (WGS) entry which is preliminary data.</text>
</comment>
<keyword evidence="2" id="KW-1185">Reference proteome</keyword>
<protein>
    <submittedName>
        <fullName evidence="1">Uncharacterized protein</fullName>
    </submittedName>
</protein>
<dbReference type="Proteomes" id="UP000607653">
    <property type="component" value="Unassembled WGS sequence"/>
</dbReference>
<reference evidence="1 2" key="1">
    <citation type="journal article" date="2020" name="Mol. Biol. Evol.">
        <title>Distinct Expression and Methylation Patterns for Genes with Different Fates following a Single Whole-Genome Duplication in Flowering Plants.</title>
        <authorList>
            <person name="Shi T."/>
            <person name="Rahmani R.S."/>
            <person name="Gugger P.F."/>
            <person name="Wang M."/>
            <person name="Li H."/>
            <person name="Zhang Y."/>
            <person name="Li Z."/>
            <person name="Wang Q."/>
            <person name="Van de Peer Y."/>
            <person name="Marchal K."/>
            <person name="Chen J."/>
        </authorList>
    </citation>
    <scope>NUCLEOTIDE SEQUENCE [LARGE SCALE GENOMIC DNA]</scope>
    <source>
        <tissue evidence="1">Leaf</tissue>
    </source>
</reference>
<dbReference type="EMBL" id="DUZY01000004">
    <property type="protein sequence ID" value="DAD37963.1"/>
    <property type="molecule type" value="Genomic_DNA"/>
</dbReference>
<evidence type="ECO:0000313" key="2">
    <source>
        <dbReference type="Proteomes" id="UP000607653"/>
    </source>
</evidence>
<sequence>MKLGDKEFEKMILIQGDLQKVDYYLEEEEKSLISVQVSILGPVGYGPTTLPLRHSDGCCMFFNIEFPLSIDNSV</sequence>
<name>A0A822Z0E3_NELNU</name>